<keyword evidence="7" id="KW-0333">Golgi apparatus</keyword>
<dbReference type="Gene3D" id="3.40.50.410">
    <property type="entry name" value="von Willebrand factor, type A domain"/>
    <property type="match status" value="1"/>
</dbReference>
<dbReference type="InterPro" id="IPR006895">
    <property type="entry name" value="Znf_Sec23_Sec24"/>
</dbReference>
<dbReference type="Pfam" id="PF04810">
    <property type="entry name" value="zf-Sec23_Sec24"/>
    <property type="match status" value="1"/>
</dbReference>
<proteinExistence type="inferred from homology"/>
<dbReference type="SUPFAM" id="SSF82754">
    <property type="entry name" value="C-terminal, gelsolin-like domain of Sec23/24"/>
    <property type="match status" value="1"/>
</dbReference>
<protein>
    <recommendedName>
        <fullName evidence="16">Sfb3p</fullName>
    </recommendedName>
</protein>
<feature type="domain" description="Zinc finger Sec23/Sec24-type" evidence="10">
    <location>
        <begin position="221"/>
        <end position="257"/>
    </location>
</feature>
<feature type="compositionally biased region" description="Basic residues" evidence="8">
    <location>
        <begin position="31"/>
        <end position="40"/>
    </location>
</feature>
<keyword evidence="5" id="KW-0963">Cytoplasm</keyword>
<dbReference type="Proteomes" id="UP001161438">
    <property type="component" value="Chromosome 8"/>
</dbReference>
<dbReference type="InterPro" id="IPR036465">
    <property type="entry name" value="vWFA_dom_sf"/>
</dbReference>
<feature type="region of interest" description="Disordered" evidence="8">
    <location>
        <begin position="20"/>
        <end position="52"/>
    </location>
</feature>
<dbReference type="InterPro" id="IPR050550">
    <property type="entry name" value="SEC23_SEC24_subfamily"/>
</dbReference>
<dbReference type="RefSeq" id="XP_056082589.1">
    <property type="nucleotide sequence ID" value="XM_056222949.1"/>
</dbReference>
<organism evidence="14 15">
    <name type="scientific">Saccharomyces mikatae IFO 1815</name>
    <dbReference type="NCBI Taxonomy" id="226126"/>
    <lineage>
        <taxon>Eukaryota</taxon>
        <taxon>Fungi</taxon>
        <taxon>Dikarya</taxon>
        <taxon>Ascomycota</taxon>
        <taxon>Saccharomycotina</taxon>
        <taxon>Saccharomycetes</taxon>
        <taxon>Saccharomycetales</taxon>
        <taxon>Saccharomycetaceae</taxon>
        <taxon>Saccharomyces</taxon>
    </lineage>
</organism>
<dbReference type="InterPro" id="IPR036180">
    <property type="entry name" value="Gelsolin-like_dom_sf"/>
</dbReference>
<dbReference type="Pfam" id="PF04811">
    <property type="entry name" value="Sec23_trunk"/>
    <property type="match status" value="1"/>
</dbReference>
<dbReference type="GO" id="GO:0008270">
    <property type="term" value="F:zinc ion binding"/>
    <property type="evidence" value="ECO:0007669"/>
    <property type="project" value="InterPro"/>
</dbReference>
<dbReference type="SUPFAM" id="SSF81811">
    <property type="entry name" value="Helical domain of Sec23/24"/>
    <property type="match status" value="1"/>
</dbReference>
<dbReference type="Pfam" id="PF08033">
    <property type="entry name" value="Sec23_BS"/>
    <property type="match status" value="1"/>
</dbReference>
<evidence type="ECO:0000256" key="8">
    <source>
        <dbReference type="SAM" id="MobiDB-lite"/>
    </source>
</evidence>
<keyword evidence="15" id="KW-1185">Reference proteome</keyword>
<evidence type="ECO:0000313" key="15">
    <source>
        <dbReference type="Proteomes" id="UP001161438"/>
    </source>
</evidence>
<dbReference type="SUPFAM" id="SSF81995">
    <property type="entry name" value="beta-sandwich domain of Sec23/24"/>
    <property type="match status" value="1"/>
</dbReference>
<keyword evidence="6" id="KW-0653">Protein transport</keyword>
<dbReference type="InterPro" id="IPR006900">
    <property type="entry name" value="Sec23/24_helical_dom"/>
</dbReference>
<dbReference type="PANTHER" id="PTHR13803">
    <property type="entry name" value="SEC24-RELATED PROTEIN"/>
    <property type="match status" value="1"/>
</dbReference>
<dbReference type="Gene3D" id="3.40.20.10">
    <property type="entry name" value="Severin"/>
    <property type="match status" value="1"/>
</dbReference>
<dbReference type="EMBL" id="OX365764">
    <property type="protein sequence ID" value="CAI4039474.1"/>
    <property type="molecule type" value="Genomic_DNA"/>
</dbReference>
<evidence type="ECO:0000259" key="11">
    <source>
        <dbReference type="Pfam" id="PF04811"/>
    </source>
</evidence>
<sequence>MSQQNILAASVSALSLDDSAAHTVGTGTSSKKSRRPHRAYHNFSSGTVPTMSNSPYTTPQLNQQDGFQEPQVFTPKQFGGLGFNNGSGSVMSTPVMVSQEQFGGSEASSPYGQPIPDMTAPQPTSHIVPTQRFEDQAQYSQRSFETCKDSVPPLPTTQFYCVDQGSCDPHLMSLSMYNIPESEHLRAATKLPLGVTIQPFSSLTPNDAEVPTVPLPIDGTPLRCRRCRAYANPKFQFTYDSGVVCNICRVKMQVPAEHFAPMGPNGQRSDLNEKLELLRGTVDFLVPSIYNAIQNKKPLPLHYVFLIDVSLLANENGSSLAMVEGVRSCIEYIADFQPNCEVAIIVYDNKLRFFNLRPELDNAQEYIVSELDDVFLPFYTGLFVKPGNSMKIINDTLIKISSYISSDKYSHVPQVCYGSALQAAKLALDTVTGGQGGKIICSLNSLPTIGNGNLSLKRDNAHIAHVKCDNGFYKKLASDFLQSYISLDLYVTNAGFIDMATVGHPVEMTSGILKYYPHFQQEADAFTLVNDMVTNVSNIVGYQALLKVRCSTGLSVEQYYCDSSDNTDHDPIIPVLTRDTTLDVLLKYDSKIKTGTDVHFQTALLYTDVDGVRKVRSINTSGAVSNNIREIFKFINQNPVMRIMIKDVIKSLGDCDFVKIRRLIDDKMVEILTQYRGLVSSNSSTQLILPDSIKTLPAYMLAFEKSELMKPNTQSTRGNERIYDLLKYDSLNQAQLCFKLYPQIMPFHVLLEETDLTFYDANDKLLQINSSSINNLSVRTTHSNFINGGCYLIFQGDTIYLWFNENTNRMLLQDLLSVDESLPVGQISLFSGTLPETGTSVNQKALNVIKNWQQIVNKSSLPLVLLRPNVDQYYSNVMSQLLCEDKTVNRIESYDNYLVIMHKKIQEKLQKDDFIKVSNAANHENIHQKFVQF</sequence>
<gene>
    <name evidence="14" type="primary">SMKI08G1410</name>
    <name evidence="14" type="ORF">SMKI_08G1410</name>
</gene>
<dbReference type="AlphaFoldDB" id="A0AA35IYX0"/>
<evidence type="ECO:0000256" key="5">
    <source>
        <dbReference type="ARBA" id="ARBA00022490"/>
    </source>
</evidence>
<accession>A0AA35IYX0</accession>
<keyword evidence="4" id="KW-0813">Transport</keyword>
<name>A0AA35IYX0_SACMI</name>
<dbReference type="GeneID" id="80918685"/>
<evidence type="ECO:0000259" key="12">
    <source>
        <dbReference type="Pfam" id="PF04815"/>
    </source>
</evidence>
<evidence type="ECO:0000313" key="14">
    <source>
        <dbReference type="EMBL" id="CAI4039474.1"/>
    </source>
</evidence>
<dbReference type="SUPFAM" id="SSF82919">
    <property type="entry name" value="Zn-finger domain of Sec23/24"/>
    <property type="match status" value="1"/>
</dbReference>
<dbReference type="SUPFAM" id="SSF53300">
    <property type="entry name" value="vWA-like"/>
    <property type="match status" value="1"/>
</dbReference>
<evidence type="ECO:0000259" key="9">
    <source>
        <dbReference type="Pfam" id="PF00626"/>
    </source>
</evidence>
<dbReference type="InterPro" id="IPR029006">
    <property type="entry name" value="ADF-H/Gelsolin-like_dom_sf"/>
</dbReference>
<dbReference type="Gene3D" id="2.30.30.380">
    <property type="entry name" value="Zn-finger domain of Sec23/24"/>
    <property type="match status" value="1"/>
</dbReference>
<dbReference type="InterPro" id="IPR036174">
    <property type="entry name" value="Znf_Sec23_Sec24_sf"/>
</dbReference>
<dbReference type="InterPro" id="IPR007123">
    <property type="entry name" value="Gelsolin-like_dom"/>
</dbReference>
<evidence type="ECO:0000256" key="7">
    <source>
        <dbReference type="ARBA" id="ARBA00023034"/>
    </source>
</evidence>
<evidence type="ECO:0000256" key="1">
    <source>
        <dbReference type="ARBA" id="ARBA00004394"/>
    </source>
</evidence>
<comment type="subcellular location">
    <subcellularLocation>
        <location evidence="2">Cytoplasm</location>
    </subcellularLocation>
    <subcellularLocation>
        <location evidence="1">Golgi apparatus membrane</location>
    </subcellularLocation>
</comment>
<dbReference type="InterPro" id="IPR036175">
    <property type="entry name" value="Sec23/24_helical_dom_sf"/>
</dbReference>
<evidence type="ECO:0000259" key="10">
    <source>
        <dbReference type="Pfam" id="PF04810"/>
    </source>
</evidence>
<evidence type="ECO:0000256" key="2">
    <source>
        <dbReference type="ARBA" id="ARBA00004496"/>
    </source>
</evidence>
<reference evidence="14" key="1">
    <citation type="submission" date="2022-10" db="EMBL/GenBank/DDBJ databases">
        <authorList>
            <person name="Byrne P K."/>
        </authorList>
    </citation>
    <scope>NUCLEOTIDE SEQUENCE</scope>
    <source>
        <strain evidence="14">IFO1815</strain>
    </source>
</reference>
<feature type="compositionally biased region" description="Polar residues" evidence="8">
    <location>
        <begin position="42"/>
        <end position="52"/>
    </location>
</feature>
<feature type="domain" description="Sec23/Sec24 trunk" evidence="11">
    <location>
        <begin position="298"/>
        <end position="536"/>
    </location>
</feature>
<dbReference type="InterPro" id="IPR006896">
    <property type="entry name" value="Sec23/24_trunk_dom"/>
</dbReference>
<dbReference type="Gene3D" id="2.60.40.1670">
    <property type="entry name" value="beta-sandwich domain of Sec23/24"/>
    <property type="match status" value="1"/>
</dbReference>
<dbReference type="GO" id="GO:0090110">
    <property type="term" value="P:COPII-coated vesicle cargo loading"/>
    <property type="evidence" value="ECO:0007669"/>
    <property type="project" value="TreeGrafter"/>
</dbReference>
<dbReference type="GO" id="GO:0000139">
    <property type="term" value="C:Golgi membrane"/>
    <property type="evidence" value="ECO:0007669"/>
    <property type="project" value="UniProtKB-SubCell"/>
</dbReference>
<dbReference type="GO" id="GO:0070971">
    <property type="term" value="C:endoplasmic reticulum exit site"/>
    <property type="evidence" value="ECO:0007669"/>
    <property type="project" value="TreeGrafter"/>
</dbReference>
<dbReference type="GO" id="GO:0006886">
    <property type="term" value="P:intracellular protein transport"/>
    <property type="evidence" value="ECO:0007669"/>
    <property type="project" value="InterPro"/>
</dbReference>
<feature type="domain" description="Gelsolin-like" evidence="9">
    <location>
        <begin position="776"/>
        <end position="841"/>
    </location>
</feature>
<dbReference type="Pfam" id="PF04815">
    <property type="entry name" value="Sec23_helical"/>
    <property type="match status" value="1"/>
</dbReference>
<feature type="domain" description="Sec23/Sec24 helical" evidence="12">
    <location>
        <begin position="636"/>
        <end position="736"/>
    </location>
</feature>
<feature type="domain" description="Sec23/Sec24 beta-sandwich" evidence="13">
    <location>
        <begin position="541"/>
        <end position="624"/>
    </location>
</feature>
<evidence type="ECO:0000256" key="4">
    <source>
        <dbReference type="ARBA" id="ARBA00022448"/>
    </source>
</evidence>
<evidence type="ECO:0000256" key="6">
    <source>
        <dbReference type="ARBA" id="ARBA00022927"/>
    </source>
</evidence>
<dbReference type="InterPro" id="IPR012990">
    <property type="entry name" value="Beta-sandwich_Sec23_24"/>
</dbReference>
<dbReference type="PANTHER" id="PTHR13803:SF4">
    <property type="entry name" value="SECRETORY 24CD, ISOFORM C"/>
    <property type="match status" value="1"/>
</dbReference>
<dbReference type="GO" id="GO:0000149">
    <property type="term" value="F:SNARE binding"/>
    <property type="evidence" value="ECO:0007669"/>
    <property type="project" value="TreeGrafter"/>
</dbReference>
<dbReference type="GO" id="GO:0030127">
    <property type="term" value="C:COPII vesicle coat"/>
    <property type="evidence" value="ECO:0007669"/>
    <property type="project" value="InterPro"/>
</dbReference>
<dbReference type="Pfam" id="PF00626">
    <property type="entry name" value="Gelsolin"/>
    <property type="match status" value="1"/>
</dbReference>
<evidence type="ECO:0000256" key="3">
    <source>
        <dbReference type="ARBA" id="ARBA00008334"/>
    </source>
</evidence>
<comment type="similarity">
    <text evidence="3">Belongs to the SEC23/SEC24 family. SEC24 subfamily.</text>
</comment>
<dbReference type="Gene3D" id="1.20.120.730">
    <property type="entry name" value="Sec23/Sec24 helical domain"/>
    <property type="match status" value="1"/>
</dbReference>
<evidence type="ECO:0000259" key="13">
    <source>
        <dbReference type="Pfam" id="PF08033"/>
    </source>
</evidence>
<evidence type="ECO:0008006" key="16">
    <source>
        <dbReference type="Google" id="ProtNLM"/>
    </source>
</evidence>